<dbReference type="InterPro" id="IPR052048">
    <property type="entry name" value="ST_Response_Regulator"/>
</dbReference>
<proteinExistence type="predicted"/>
<dbReference type="PROSITE" id="PS50110">
    <property type="entry name" value="RESPONSE_REGULATORY"/>
    <property type="match status" value="1"/>
</dbReference>
<dbReference type="SUPFAM" id="SSF52172">
    <property type="entry name" value="CheY-like"/>
    <property type="match status" value="1"/>
</dbReference>
<dbReference type="RefSeq" id="WP_145245185.1">
    <property type="nucleotide sequence ID" value="NZ_CP036278.1"/>
</dbReference>
<organism evidence="3 4">
    <name type="scientific">Aeoliella mucimassa</name>
    <dbReference type="NCBI Taxonomy" id="2527972"/>
    <lineage>
        <taxon>Bacteria</taxon>
        <taxon>Pseudomonadati</taxon>
        <taxon>Planctomycetota</taxon>
        <taxon>Planctomycetia</taxon>
        <taxon>Pirellulales</taxon>
        <taxon>Lacipirellulaceae</taxon>
        <taxon>Aeoliella</taxon>
    </lineage>
</organism>
<evidence type="ECO:0000313" key="3">
    <source>
        <dbReference type="EMBL" id="QDU54169.1"/>
    </source>
</evidence>
<dbReference type="OrthoDB" id="9813953at2"/>
<protein>
    <submittedName>
        <fullName evidence="3">Chemotaxis protein CheY</fullName>
    </submittedName>
</protein>
<feature type="modified residue" description="4-aspartylphosphate" evidence="1">
    <location>
        <position position="53"/>
    </location>
</feature>
<dbReference type="EMBL" id="CP036278">
    <property type="protein sequence ID" value="QDU54169.1"/>
    <property type="molecule type" value="Genomic_DNA"/>
</dbReference>
<dbReference type="InterPro" id="IPR001789">
    <property type="entry name" value="Sig_transdc_resp-reg_receiver"/>
</dbReference>
<keyword evidence="4" id="KW-1185">Reference proteome</keyword>
<gene>
    <name evidence="3" type="primary">cheY_1</name>
    <name evidence="3" type="ORF">Pan181_03490</name>
</gene>
<dbReference type="PANTHER" id="PTHR43228">
    <property type="entry name" value="TWO-COMPONENT RESPONSE REGULATOR"/>
    <property type="match status" value="1"/>
</dbReference>
<accession>A0A518AHG6</accession>
<dbReference type="SMART" id="SM00448">
    <property type="entry name" value="REC"/>
    <property type="match status" value="1"/>
</dbReference>
<reference evidence="3 4" key="1">
    <citation type="submission" date="2019-02" db="EMBL/GenBank/DDBJ databases">
        <title>Deep-cultivation of Planctomycetes and their phenomic and genomic characterization uncovers novel biology.</title>
        <authorList>
            <person name="Wiegand S."/>
            <person name="Jogler M."/>
            <person name="Boedeker C."/>
            <person name="Pinto D."/>
            <person name="Vollmers J."/>
            <person name="Rivas-Marin E."/>
            <person name="Kohn T."/>
            <person name="Peeters S.H."/>
            <person name="Heuer A."/>
            <person name="Rast P."/>
            <person name="Oberbeckmann S."/>
            <person name="Bunk B."/>
            <person name="Jeske O."/>
            <person name="Meyerdierks A."/>
            <person name="Storesund J.E."/>
            <person name="Kallscheuer N."/>
            <person name="Luecker S."/>
            <person name="Lage O.M."/>
            <person name="Pohl T."/>
            <person name="Merkel B.J."/>
            <person name="Hornburger P."/>
            <person name="Mueller R.-W."/>
            <person name="Bruemmer F."/>
            <person name="Labrenz M."/>
            <person name="Spormann A.M."/>
            <person name="Op den Camp H."/>
            <person name="Overmann J."/>
            <person name="Amann R."/>
            <person name="Jetten M.S.M."/>
            <person name="Mascher T."/>
            <person name="Medema M.H."/>
            <person name="Devos D.P."/>
            <person name="Kaster A.-K."/>
            <person name="Ovreas L."/>
            <person name="Rohde M."/>
            <person name="Galperin M.Y."/>
            <person name="Jogler C."/>
        </authorList>
    </citation>
    <scope>NUCLEOTIDE SEQUENCE [LARGE SCALE GENOMIC DNA]</scope>
    <source>
        <strain evidence="3 4">Pan181</strain>
    </source>
</reference>
<dbReference type="Proteomes" id="UP000315750">
    <property type="component" value="Chromosome"/>
</dbReference>
<dbReference type="KEGG" id="amuc:Pan181_03490"/>
<dbReference type="AlphaFoldDB" id="A0A518AHG6"/>
<dbReference type="GO" id="GO:0000160">
    <property type="term" value="P:phosphorelay signal transduction system"/>
    <property type="evidence" value="ECO:0007669"/>
    <property type="project" value="InterPro"/>
</dbReference>
<evidence type="ECO:0000256" key="1">
    <source>
        <dbReference type="PROSITE-ProRule" id="PRU00169"/>
    </source>
</evidence>
<dbReference type="InterPro" id="IPR011006">
    <property type="entry name" value="CheY-like_superfamily"/>
</dbReference>
<feature type="domain" description="Response regulatory" evidence="2">
    <location>
        <begin position="3"/>
        <end position="118"/>
    </location>
</feature>
<name>A0A518AHG6_9BACT</name>
<keyword evidence="1" id="KW-0597">Phosphoprotein</keyword>
<dbReference type="Gene3D" id="3.40.50.2300">
    <property type="match status" value="1"/>
</dbReference>
<sequence>MNRVLVVDDSAFMARSVAIVLKDMDFEVVALAHDGFQGVEKYEELRPDVVLLDVTMPNMDGVECLVKLREIDNDARVVMLSAVHDEETVNKCLEYGAIAFLQKPIRRGNAEDLERLRSTLETAAH</sequence>
<evidence type="ECO:0000259" key="2">
    <source>
        <dbReference type="PROSITE" id="PS50110"/>
    </source>
</evidence>
<dbReference type="Pfam" id="PF00072">
    <property type="entry name" value="Response_reg"/>
    <property type="match status" value="1"/>
</dbReference>
<evidence type="ECO:0000313" key="4">
    <source>
        <dbReference type="Proteomes" id="UP000315750"/>
    </source>
</evidence>
<dbReference type="PANTHER" id="PTHR43228:SF1">
    <property type="entry name" value="TWO-COMPONENT RESPONSE REGULATOR ARR22"/>
    <property type="match status" value="1"/>
</dbReference>